<dbReference type="EMBL" id="APVH01000015">
    <property type="protein sequence ID" value="EPX83516.1"/>
    <property type="molecule type" value="Genomic_DNA"/>
</dbReference>
<dbReference type="HOGENOM" id="CLU_1389355_0_0_5"/>
<organism evidence="2 3">
    <name type="scientific">Salipiger mucosus DSM 16094</name>
    <dbReference type="NCBI Taxonomy" id="1123237"/>
    <lineage>
        <taxon>Bacteria</taxon>
        <taxon>Pseudomonadati</taxon>
        <taxon>Pseudomonadota</taxon>
        <taxon>Alphaproteobacteria</taxon>
        <taxon>Rhodobacterales</taxon>
        <taxon>Roseobacteraceae</taxon>
        <taxon>Salipiger</taxon>
    </lineage>
</organism>
<keyword evidence="1" id="KW-0812">Transmembrane</keyword>
<evidence type="ECO:0008006" key="4">
    <source>
        <dbReference type="Google" id="ProtNLM"/>
    </source>
</evidence>
<evidence type="ECO:0000313" key="3">
    <source>
        <dbReference type="Proteomes" id="UP000015347"/>
    </source>
</evidence>
<keyword evidence="1" id="KW-1133">Transmembrane helix</keyword>
<name>S9QQ29_9RHOB</name>
<dbReference type="Gene3D" id="3.30.1690.10">
    <property type="entry name" value="TcpA-like pilin"/>
    <property type="match status" value="1"/>
</dbReference>
<evidence type="ECO:0000256" key="1">
    <source>
        <dbReference type="SAM" id="Phobius"/>
    </source>
</evidence>
<sequence>MSKTGQISRKSTPRHERGLSLLSLAIGLTLVTSILVSTIMWYSSMSHKSKVSSVATNVQVLASNIQDAFQFKPDLSDLDNNWVVQNEMLPDRFTMTSMAMAAPDIKHGLGGDVTVYRSNPNEMGIRLDGLEPESCVQLVRQTAPKLDSNLGRLAFPITGDTFTHNGGGAPSPGEVVNLCASTNADDTTTVVFFYRK</sequence>
<dbReference type="InterPro" id="IPR045584">
    <property type="entry name" value="Pilin-like"/>
</dbReference>
<dbReference type="SUPFAM" id="SSF54523">
    <property type="entry name" value="Pili subunits"/>
    <property type="match status" value="1"/>
</dbReference>
<accession>S9QQ29</accession>
<proteinExistence type="predicted"/>
<feature type="transmembrane region" description="Helical" evidence="1">
    <location>
        <begin position="21"/>
        <end position="42"/>
    </location>
</feature>
<comment type="caution">
    <text evidence="2">The sequence shown here is derived from an EMBL/GenBank/DDBJ whole genome shotgun (WGS) entry which is preliminary data.</text>
</comment>
<evidence type="ECO:0000313" key="2">
    <source>
        <dbReference type="EMBL" id="EPX83516.1"/>
    </source>
</evidence>
<dbReference type="AlphaFoldDB" id="S9QQ29"/>
<dbReference type="RefSeq" id="WP_020041257.1">
    <property type="nucleotide sequence ID" value="NZ_KE557274.1"/>
</dbReference>
<keyword evidence="1" id="KW-0472">Membrane</keyword>
<protein>
    <recommendedName>
        <fullName evidence="4">Type 4 secretion system PilS N-terminal domain-containing protein</fullName>
    </recommendedName>
</protein>
<reference evidence="3" key="1">
    <citation type="journal article" date="2014" name="Stand. Genomic Sci.">
        <title>Genome sequence of the exopolysaccharide-producing Salipiger mucosus type strain (DSM 16094(T)), a moderately halophilic member of the Roseobacter clade.</title>
        <authorList>
            <person name="Riedel T."/>
            <person name="Spring S."/>
            <person name="Fiebig A."/>
            <person name="Petersen J."/>
            <person name="Kyrpides N.C."/>
            <person name="Goker M."/>
            <person name="Klenk H.P."/>
        </authorList>
    </citation>
    <scope>NUCLEOTIDE SEQUENCE [LARGE SCALE GENOMIC DNA]</scope>
    <source>
        <strain evidence="3">DSM 16094</strain>
    </source>
</reference>
<keyword evidence="3" id="KW-1185">Reference proteome</keyword>
<gene>
    <name evidence="2" type="ORF">Salmuc_02124</name>
</gene>
<dbReference type="Proteomes" id="UP000015347">
    <property type="component" value="Unassembled WGS sequence"/>
</dbReference>